<dbReference type="Pfam" id="PF00271">
    <property type="entry name" value="Helicase_C"/>
    <property type="match status" value="1"/>
</dbReference>
<dbReference type="SMART" id="SM00487">
    <property type="entry name" value="DEXDc"/>
    <property type="match status" value="1"/>
</dbReference>
<name>A0A6C0LC62_9ZZZZ</name>
<dbReference type="GO" id="GO:0003677">
    <property type="term" value="F:DNA binding"/>
    <property type="evidence" value="ECO:0007669"/>
    <property type="project" value="InterPro"/>
</dbReference>
<proteinExistence type="predicted"/>
<dbReference type="GO" id="GO:0005524">
    <property type="term" value="F:ATP binding"/>
    <property type="evidence" value="ECO:0007669"/>
    <property type="project" value="UniProtKB-KW"/>
</dbReference>
<sequence length="506" mass="57339">MYSILSNNGYGILKSAMNEKDLEHLKKDLTMVPRVNFDAGTAKNKNSNSTEDLTFQLYSENDKRIYIPRYYGLQKYGAPSLCKLTGGADININFIGSLREAQQEPISNFLKAAKDPLKMGGIISVPCGFGKTIMSLYIACSLKKKTIFISHKDFLNQQFLDTIKQFAPDAKVGIIKQKKIDVVGKDFVIASLQSLAMRDYDASIFDDIGFVIIDEVHHTGAQVFCKAFRNLNNPVILGLSATLNRKDGMRKVFEYYIGKSVYTMKNKEFCDVNVQVHKYFETHVDYSTVKLMWNGKENGAGMINNVCTFKPRTEFIISLLMDILRKEPERRVLILSERRNQLKDIESYIIENKIAEAGGVPGYGFYVGGMKQTDLAITAEKQIILATYQLASEGFNVPSLNTIIFASPISDIQQSIGRILREPPEKRKYTPLCIDILDDFSIFKRKGGARLKFYNNNKYKVSFYIDNEKIESDECSVIDNNNGNNDNDDDPDNSKSKIKFIEDEDE</sequence>
<keyword evidence="1" id="KW-0547">Nucleotide-binding</keyword>
<dbReference type="InterPro" id="IPR001650">
    <property type="entry name" value="Helicase_C-like"/>
</dbReference>
<keyword evidence="4" id="KW-0067">ATP-binding</keyword>
<dbReference type="CDD" id="cd17926">
    <property type="entry name" value="DEXHc_RE"/>
    <property type="match status" value="1"/>
</dbReference>
<dbReference type="SUPFAM" id="SSF52540">
    <property type="entry name" value="P-loop containing nucleoside triphosphate hydrolases"/>
    <property type="match status" value="2"/>
</dbReference>
<dbReference type="InterPro" id="IPR006935">
    <property type="entry name" value="Helicase/UvrB_N"/>
</dbReference>
<evidence type="ECO:0000256" key="2">
    <source>
        <dbReference type="ARBA" id="ARBA00022801"/>
    </source>
</evidence>
<evidence type="ECO:0000256" key="3">
    <source>
        <dbReference type="ARBA" id="ARBA00022806"/>
    </source>
</evidence>
<dbReference type="InterPro" id="IPR014001">
    <property type="entry name" value="Helicase_ATP-bd"/>
</dbReference>
<dbReference type="PANTHER" id="PTHR11274:SF0">
    <property type="entry name" value="GENERAL TRANSCRIPTION AND DNA REPAIR FACTOR IIH HELICASE SUBUNIT XPB"/>
    <property type="match status" value="1"/>
</dbReference>
<organism evidence="7">
    <name type="scientific">viral metagenome</name>
    <dbReference type="NCBI Taxonomy" id="1070528"/>
    <lineage>
        <taxon>unclassified sequences</taxon>
        <taxon>metagenomes</taxon>
        <taxon>organismal metagenomes</taxon>
    </lineage>
</organism>
<dbReference type="EMBL" id="MN740453">
    <property type="protein sequence ID" value="QHU27271.1"/>
    <property type="molecule type" value="Genomic_DNA"/>
</dbReference>
<keyword evidence="2" id="KW-0378">Hydrolase</keyword>
<evidence type="ECO:0000256" key="1">
    <source>
        <dbReference type="ARBA" id="ARBA00022741"/>
    </source>
</evidence>
<dbReference type="InterPro" id="IPR027417">
    <property type="entry name" value="P-loop_NTPase"/>
</dbReference>
<evidence type="ECO:0000256" key="5">
    <source>
        <dbReference type="SAM" id="MobiDB-lite"/>
    </source>
</evidence>
<dbReference type="PROSITE" id="PS51192">
    <property type="entry name" value="HELICASE_ATP_BIND_1"/>
    <property type="match status" value="1"/>
</dbReference>
<feature type="region of interest" description="Disordered" evidence="5">
    <location>
        <begin position="477"/>
        <end position="506"/>
    </location>
</feature>
<feature type="domain" description="Helicase ATP-binding" evidence="6">
    <location>
        <begin position="112"/>
        <end position="261"/>
    </location>
</feature>
<dbReference type="AlphaFoldDB" id="A0A6C0LC62"/>
<evidence type="ECO:0000256" key="4">
    <source>
        <dbReference type="ARBA" id="ARBA00022840"/>
    </source>
</evidence>
<dbReference type="PANTHER" id="PTHR11274">
    <property type="entry name" value="RAD25/XP-B DNA REPAIR HELICASE"/>
    <property type="match status" value="1"/>
</dbReference>
<evidence type="ECO:0000313" key="7">
    <source>
        <dbReference type="EMBL" id="QHU27271.1"/>
    </source>
</evidence>
<dbReference type="Gene3D" id="3.40.50.300">
    <property type="entry name" value="P-loop containing nucleotide triphosphate hydrolases"/>
    <property type="match status" value="2"/>
</dbReference>
<dbReference type="CDD" id="cd18785">
    <property type="entry name" value="SF2_C"/>
    <property type="match status" value="1"/>
</dbReference>
<dbReference type="InterPro" id="IPR050615">
    <property type="entry name" value="ATP-dep_DNA_Helicase"/>
</dbReference>
<evidence type="ECO:0000259" key="6">
    <source>
        <dbReference type="PROSITE" id="PS51192"/>
    </source>
</evidence>
<accession>A0A6C0LC62</accession>
<keyword evidence="3" id="KW-0347">Helicase</keyword>
<dbReference type="GO" id="GO:0004386">
    <property type="term" value="F:helicase activity"/>
    <property type="evidence" value="ECO:0007669"/>
    <property type="project" value="UniProtKB-KW"/>
</dbReference>
<dbReference type="GO" id="GO:0016787">
    <property type="term" value="F:hydrolase activity"/>
    <property type="evidence" value="ECO:0007669"/>
    <property type="project" value="UniProtKB-KW"/>
</dbReference>
<dbReference type="Pfam" id="PF04851">
    <property type="entry name" value="ResIII"/>
    <property type="match status" value="1"/>
</dbReference>
<feature type="compositionally biased region" description="Basic and acidic residues" evidence="5">
    <location>
        <begin position="492"/>
        <end position="506"/>
    </location>
</feature>
<protein>
    <recommendedName>
        <fullName evidence="6">Helicase ATP-binding domain-containing protein</fullName>
    </recommendedName>
</protein>
<reference evidence="7" key="1">
    <citation type="journal article" date="2020" name="Nature">
        <title>Giant virus diversity and host interactions through global metagenomics.</title>
        <authorList>
            <person name="Schulz F."/>
            <person name="Roux S."/>
            <person name="Paez-Espino D."/>
            <person name="Jungbluth S."/>
            <person name="Walsh D.A."/>
            <person name="Denef V.J."/>
            <person name="McMahon K.D."/>
            <person name="Konstantinidis K.T."/>
            <person name="Eloe-Fadrosh E.A."/>
            <person name="Kyrpides N.C."/>
            <person name="Woyke T."/>
        </authorList>
    </citation>
    <scope>NUCLEOTIDE SEQUENCE</scope>
    <source>
        <strain evidence="7">GVMAG-M-3300027763-16</strain>
    </source>
</reference>